<evidence type="ECO:0000313" key="15">
    <source>
        <dbReference type="Proteomes" id="UP000285060"/>
    </source>
</evidence>
<dbReference type="InterPro" id="IPR047152">
    <property type="entry name" value="Caudal_homeobox"/>
</dbReference>
<feature type="compositionally biased region" description="Acidic residues" evidence="10">
    <location>
        <begin position="288"/>
        <end position="299"/>
    </location>
</feature>
<dbReference type="InterPro" id="IPR001841">
    <property type="entry name" value="Znf_RING"/>
</dbReference>
<evidence type="ECO:0000259" key="12">
    <source>
        <dbReference type="PROSITE" id="PS50071"/>
    </source>
</evidence>
<sequence length="995" mass="108969">MSSDYSTDDESAPPPPSATAASDHLPSISTGSSLLASLVKAKPAPLSDASESSDDDDDDDPPSHVPSEDDDDEDEDELEQLLVKQEQQATLGNTAMSSSNNAANDDNLRKEPRVPTLSTSSTVCEVCGDDTSNAKRALVCAQCGVRFHPTCFRQKYAKLIQTNHLKKWFCPDCEPIKKIVVTPKGKGRGVRRSDPASARATPDAIKHSRTKPSSAVTSASSSSTSATDESYARLVEVALKAGRKFNGLVLEKGEELLVLAQSLKQDVEQHLGGTIKSKGANRSNQRDDSDDESQDEDPEVAAPVEKDAEPDTNLPPGSSMLLRKLAAGLSQLESLVYTLQYHAVQTEVELIKDVKYPPNLEQKSLEREAKEIQKAKLKVKTGGGASRLYSSAQIAKLEDWYGKSSRPESSEIQAMYRIINSPAYADAELQPEGIAVKQIRIWFDNRRAKERLDYMRIKMKDVDTTGMDSETVKKMKAAYIDEAKEVLEARVAKMRETSTGAMDIMEEAEQLLGDAPLVASSSTDDAAHATTFTPTASAYSIAAITNSTMSSPDVKKPAKAKQRLRMDHVASVRKAVKVAREAGLSEEDVKEERSRAIQQARERLYINGKPVGPQPLNKDEVTHLKLQLLKLVEDEAAPECVMDILELLLSVDLPAPVLHDTRLDRQLRLVAKAHQDNKDVVRLAAKLSDHIQSVITSSSSSLAPVDDGDDVVKEEKPGKVSRVKFTVDQLVVLENAFQQNDSPDKDALVQLASTLNEAAVGDLSTHHDYKQLRCWFYKRKAAGHPPNALLADKPTKDDSRDHPATSDDMGEYDEDDGGVDKDSVGDDTKAAVEEVANATKKGKSNGRIFNEKQLERMHALFDTSSRPANAVMDQLQDELNEGDVGTITKRQLKTWFSNKRAKDRQDFVKGNRRSFGGISSLSCHVARVKEAQANGVENLEAVKEAADLEYRELNKESKDENGSDNDESDDGDDAAGKRKKSGGKQPAKKKLKRQT</sequence>
<evidence type="ECO:0000256" key="5">
    <source>
        <dbReference type="ARBA" id="ARBA00022771"/>
    </source>
</evidence>
<dbReference type="InterPro" id="IPR001965">
    <property type="entry name" value="Znf_PHD"/>
</dbReference>
<keyword evidence="7 9" id="KW-0539">Nucleus</keyword>
<evidence type="ECO:0000256" key="4">
    <source>
        <dbReference type="ARBA" id="ARBA00022723"/>
    </source>
</evidence>
<feature type="region of interest" description="Disordered" evidence="10">
    <location>
        <begin position="90"/>
        <end position="121"/>
    </location>
</feature>
<dbReference type="InterPro" id="IPR001356">
    <property type="entry name" value="HD"/>
</dbReference>
<feature type="compositionally biased region" description="Acidic residues" evidence="10">
    <location>
        <begin position="808"/>
        <end position="817"/>
    </location>
</feature>
<dbReference type="AlphaFoldDB" id="A0A418ARM8"/>
<feature type="compositionally biased region" description="Basic residues" evidence="10">
    <location>
        <begin position="977"/>
        <end position="995"/>
    </location>
</feature>
<keyword evidence="6" id="KW-0862">Zinc</keyword>
<dbReference type="PROSITE" id="PS50089">
    <property type="entry name" value="ZF_RING_2"/>
    <property type="match status" value="1"/>
</dbReference>
<keyword evidence="5 8" id="KW-0863">Zinc-finger</keyword>
<feature type="compositionally biased region" description="Low complexity" evidence="10">
    <location>
        <begin position="213"/>
        <end position="227"/>
    </location>
</feature>
<feature type="compositionally biased region" description="Acidic residues" evidence="10">
    <location>
        <begin position="68"/>
        <end position="78"/>
    </location>
</feature>
<dbReference type="SMART" id="SM00249">
    <property type="entry name" value="PHD"/>
    <property type="match status" value="1"/>
</dbReference>
<feature type="region of interest" description="Disordered" evidence="10">
    <location>
        <begin position="1"/>
        <end position="78"/>
    </location>
</feature>
<dbReference type="InterPro" id="IPR019786">
    <property type="entry name" value="Zinc_finger_PHD-type_CS"/>
</dbReference>
<protein>
    <submittedName>
        <fullName evidence="14">Uncharacterized protein</fullName>
    </submittedName>
</protein>
<organism evidence="14 15">
    <name type="scientific">Aphanomyces invadans</name>
    <dbReference type="NCBI Taxonomy" id="157072"/>
    <lineage>
        <taxon>Eukaryota</taxon>
        <taxon>Sar</taxon>
        <taxon>Stramenopiles</taxon>
        <taxon>Oomycota</taxon>
        <taxon>Saprolegniomycetes</taxon>
        <taxon>Saprolegniales</taxon>
        <taxon>Verrucalvaceae</taxon>
        <taxon>Aphanomyces</taxon>
    </lineage>
</organism>
<dbReference type="EMBL" id="QUSY01000697">
    <property type="protein sequence ID" value="RHY27834.1"/>
    <property type="molecule type" value="Genomic_DNA"/>
</dbReference>
<name>A0A418ARM8_9STRA</name>
<dbReference type="GO" id="GO:0005634">
    <property type="term" value="C:nucleus"/>
    <property type="evidence" value="ECO:0007669"/>
    <property type="project" value="UniProtKB-SubCell"/>
</dbReference>
<comment type="similarity">
    <text evidence="3">Belongs to the Caudal homeobox family.</text>
</comment>
<dbReference type="GO" id="GO:0000977">
    <property type="term" value="F:RNA polymerase II transcription regulatory region sequence-specific DNA binding"/>
    <property type="evidence" value="ECO:0007669"/>
    <property type="project" value="TreeGrafter"/>
</dbReference>
<evidence type="ECO:0000259" key="11">
    <source>
        <dbReference type="PROSITE" id="PS50016"/>
    </source>
</evidence>
<evidence type="ECO:0000256" key="7">
    <source>
        <dbReference type="PROSITE-ProRule" id="PRU00108"/>
    </source>
</evidence>
<feature type="compositionally biased region" description="Acidic residues" evidence="10">
    <location>
        <begin position="1"/>
        <end position="11"/>
    </location>
</feature>
<comment type="caution">
    <text evidence="14">The sequence shown here is derived from an EMBL/GenBank/DDBJ whole genome shotgun (WGS) entry which is preliminary data.</text>
</comment>
<evidence type="ECO:0000256" key="10">
    <source>
        <dbReference type="SAM" id="MobiDB-lite"/>
    </source>
</evidence>
<accession>A0A418ARM8</accession>
<comment type="similarity">
    <text evidence="2">Belongs to the PHD-associated homeobox family.</text>
</comment>
<keyword evidence="7 9" id="KW-0371">Homeobox</keyword>
<dbReference type="SUPFAM" id="SSF57903">
    <property type="entry name" value="FYVE/PHD zinc finger"/>
    <property type="match status" value="1"/>
</dbReference>
<dbReference type="PANTHER" id="PTHR24332">
    <property type="entry name" value="HOMEOBOX PROTEIN CDX"/>
    <property type="match status" value="1"/>
</dbReference>
<feature type="compositionally biased region" description="Acidic residues" evidence="10">
    <location>
        <begin position="51"/>
        <end position="60"/>
    </location>
</feature>
<dbReference type="SMART" id="SM00389">
    <property type="entry name" value="HOX"/>
    <property type="match status" value="3"/>
</dbReference>
<dbReference type="InterPro" id="IPR011011">
    <property type="entry name" value="Znf_FYVE_PHD"/>
</dbReference>
<keyword evidence="15" id="KW-1185">Reference proteome</keyword>
<dbReference type="VEuPathDB" id="FungiDB:H310_09474"/>
<feature type="domain" description="RING-type" evidence="13">
    <location>
        <begin position="124"/>
        <end position="174"/>
    </location>
</feature>
<evidence type="ECO:0000313" key="14">
    <source>
        <dbReference type="EMBL" id="RHY27834.1"/>
    </source>
</evidence>
<dbReference type="Pfam" id="PF00046">
    <property type="entry name" value="Homeodomain"/>
    <property type="match status" value="3"/>
</dbReference>
<dbReference type="CDD" id="cd15489">
    <property type="entry name" value="PHD_SF"/>
    <property type="match status" value="1"/>
</dbReference>
<dbReference type="InterPro" id="IPR009057">
    <property type="entry name" value="Homeodomain-like_sf"/>
</dbReference>
<dbReference type="InterPro" id="IPR019787">
    <property type="entry name" value="Znf_PHD-finger"/>
</dbReference>
<feature type="domain" description="Homeobox" evidence="12">
    <location>
        <begin position="389"/>
        <end position="453"/>
    </location>
</feature>
<feature type="region of interest" description="Disordered" evidence="10">
    <location>
        <begin position="950"/>
        <end position="995"/>
    </location>
</feature>
<feature type="DNA-binding region" description="Homeobox" evidence="7">
    <location>
        <begin position="391"/>
        <end position="454"/>
    </location>
</feature>
<feature type="compositionally biased region" description="Acidic residues" evidence="10">
    <location>
        <begin position="962"/>
        <end position="973"/>
    </location>
</feature>
<comment type="subcellular location">
    <subcellularLocation>
        <location evidence="1 7 9">Nucleus</location>
    </subcellularLocation>
</comment>
<feature type="region of interest" description="Disordered" evidence="10">
    <location>
        <begin position="184"/>
        <end position="227"/>
    </location>
</feature>
<dbReference type="PANTHER" id="PTHR24332:SF9">
    <property type="entry name" value="HOMEOTIC PROTEIN CAUDAL"/>
    <property type="match status" value="1"/>
</dbReference>
<gene>
    <name evidence="14" type="ORF">DYB32_007725</name>
</gene>
<feature type="region of interest" description="Disordered" evidence="10">
    <location>
        <begin position="272"/>
        <end position="318"/>
    </location>
</feature>
<feature type="compositionally biased region" description="Basic and acidic residues" evidence="10">
    <location>
        <begin position="950"/>
        <end position="961"/>
    </location>
</feature>
<evidence type="ECO:0000256" key="1">
    <source>
        <dbReference type="ARBA" id="ARBA00004123"/>
    </source>
</evidence>
<dbReference type="GO" id="GO:0006357">
    <property type="term" value="P:regulation of transcription by RNA polymerase II"/>
    <property type="evidence" value="ECO:0007669"/>
    <property type="project" value="TreeGrafter"/>
</dbReference>
<dbReference type="PROSITE" id="PS50016">
    <property type="entry name" value="ZF_PHD_2"/>
    <property type="match status" value="1"/>
</dbReference>
<feature type="domain" description="Homeobox" evidence="12">
    <location>
        <begin position="716"/>
        <end position="781"/>
    </location>
</feature>
<evidence type="ECO:0000259" key="13">
    <source>
        <dbReference type="PROSITE" id="PS50089"/>
    </source>
</evidence>
<dbReference type="CDD" id="cd00086">
    <property type="entry name" value="homeodomain"/>
    <property type="match status" value="3"/>
</dbReference>
<dbReference type="SUPFAM" id="SSF46689">
    <property type="entry name" value="Homeodomain-like"/>
    <property type="match status" value="3"/>
</dbReference>
<feature type="region of interest" description="Disordered" evidence="10">
    <location>
        <begin position="786"/>
        <end position="825"/>
    </location>
</feature>
<evidence type="ECO:0000256" key="3">
    <source>
        <dbReference type="ARBA" id="ARBA00010341"/>
    </source>
</evidence>
<dbReference type="Gene3D" id="3.30.40.10">
    <property type="entry name" value="Zinc/RING finger domain, C3HC4 (zinc finger)"/>
    <property type="match status" value="1"/>
</dbReference>
<feature type="domain" description="PHD-type" evidence="11">
    <location>
        <begin position="121"/>
        <end position="176"/>
    </location>
</feature>
<evidence type="ECO:0000256" key="9">
    <source>
        <dbReference type="RuleBase" id="RU000682"/>
    </source>
</evidence>
<keyword evidence="4" id="KW-0479">Metal-binding</keyword>
<dbReference type="InterPro" id="IPR013083">
    <property type="entry name" value="Znf_RING/FYVE/PHD"/>
</dbReference>
<dbReference type="PROSITE" id="PS50071">
    <property type="entry name" value="HOMEOBOX_2"/>
    <property type="match status" value="3"/>
</dbReference>
<dbReference type="Proteomes" id="UP000285060">
    <property type="component" value="Unassembled WGS sequence"/>
</dbReference>
<dbReference type="GO" id="GO:0008270">
    <property type="term" value="F:zinc ion binding"/>
    <property type="evidence" value="ECO:0007669"/>
    <property type="project" value="UniProtKB-KW"/>
</dbReference>
<feature type="domain" description="Homeobox" evidence="12">
    <location>
        <begin position="840"/>
        <end position="906"/>
    </location>
</feature>
<feature type="DNA-binding region" description="Homeobox" evidence="7">
    <location>
        <begin position="718"/>
        <end position="782"/>
    </location>
</feature>
<proteinExistence type="inferred from homology"/>
<dbReference type="GO" id="GO:0003700">
    <property type="term" value="F:DNA-binding transcription factor activity"/>
    <property type="evidence" value="ECO:0007669"/>
    <property type="project" value="TreeGrafter"/>
</dbReference>
<evidence type="ECO:0000256" key="2">
    <source>
        <dbReference type="ARBA" id="ARBA00007427"/>
    </source>
</evidence>
<dbReference type="Gene3D" id="1.10.10.60">
    <property type="entry name" value="Homeodomain-like"/>
    <property type="match status" value="3"/>
</dbReference>
<reference evidence="14 15" key="1">
    <citation type="submission" date="2018-08" db="EMBL/GenBank/DDBJ databases">
        <title>Aphanomyces genome sequencing and annotation.</title>
        <authorList>
            <person name="Minardi D."/>
            <person name="Oidtmann B."/>
            <person name="Van Der Giezen M."/>
            <person name="Studholme D.J."/>
        </authorList>
    </citation>
    <scope>NUCLEOTIDE SEQUENCE [LARGE SCALE GENOMIC DNA]</scope>
    <source>
        <strain evidence="14 15">NJM0002</strain>
    </source>
</reference>
<dbReference type="GO" id="GO:0009948">
    <property type="term" value="P:anterior/posterior axis specification"/>
    <property type="evidence" value="ECO:0007669"/>
    <property type="project" value="TreeGrafter"/>
</dbReference>
<evidence type="ECO:0000256" key="8">
    <source>
        <dbReference type="PROSITE-ProRule" id="PRU00175"/>
    </source>
</evidence>
<feature type="DNA-binding region" description="Homeobox" evidence="7">
    <location>
        <begin position="842"/>
        <end position="907"/>
    </location>
</feature>
<keyword evidence="7 9" id="KW-0238">DNA-binding</keyword>
<dbReference type="GO" id="GO:0030154">
    <property type="term" value="P:cell differentiation"/>
    <property type="evidence" value="ECO:0007669"/>
    <property type="project" value="TreeGrafter"/>
</dbReference>
<feature type="compositionally biased region" description="Basic and acidic residues" evidence="10">
    <location>
        <begin position="793"/>
        <end position="805"/>
    </location>
</feature>
<dbReference type="Pfam" id="PF00628">
    <property type="entry name" value="PHD"/>
    <property type="match status" value="1"/>
</dbReference>
<dbReference type="PROSITE" id="PS01359">
    <property type="entry name" value="ZF_PHD_1"/>
    <property type="match status" value="1"/>
</dbReference>
<evidence type="ECO:0000256" key="6">
    <source>
        <dbReference type="ARBA" id="ARBA00022833"/>
    </source>
</evidence>